<gene>
    <name evidence="2" type="ORF">PLEPLA_LOCUS31027</name>
</gene>
<protein>
    <submittedName>
        <fullName evidence="2">Uncharacterized protein</fullName>
    </submittedName>
</protein>
<feature type="compositionally biased region" description="Polar residues" evidence="1">
    <location>
        <begin position="87"/>
        <end position="96"/>
    </location>
</feature>
<proteinExistence type="predicted"/>
<feature type="compositionally biased region" description="Basic and acidic residues" evidence="1">
    <location>
        <begin position="98"/>
        <end position="110"/>
    </location>
</feature>
<organism evidence="2 3">
    <name type="scientific">Pleuronectes platessa</name>
    <name type="common">European plaice</name>
    <dbReference type="NCBI Taxonomy" id="8262"/>
    <lineage>
        <taxon>Eukaryota</taxon>
        <taxon>Metazoa</taxon>
        <taxon>Chordata</taxon>
        <taxon>Craniata</taxon>
        <taxon>Vertebrata</taxon>
        <taxon>Euteleostomi</taxon>
        <taxon>Actinopterygii</taxon>
        <taxon>Neopterygii</taxon>
        <taxon>Teleostei</taxon>
        <taxon>Neoteleostei</taxon>
        <taxon>Acanthomorphata</taxon>
        <taxon>Carangaria</taxon>
        <taxon>Pleuronectiformes</taxon>
        <taxon>Pleuronectoidei</taxon>
        <taxon>Pleuronectidae</taxon>
        <taxon>Pleuronectes</taxon>
    </lineage>
</organism>
<feature type="region of interest" description="Disordered" evidence="1">
    <location>
        <begin position="82"/>
        <end position="119"/>
    </location>
</feature>
<keyword evidence="3" id="KW-1185">Reference proteome</keyword>
<evidence type="ECO:0000313" key="2">
    <source>
        <dbReference type="EMBL" id="CAB1443311.1"/>
    </source>
</evidence>
<comment type="caution">
    <text evidence="2">The sequence shown here is derived from an EMBL/GenBank/DDBJ whole genome shotgun (WGS) entry which is preliminary data.</text>
</comment>
<evidence type="ECO:0000313" key="3">
    <source>
        <dbReference type="Proteomes" id="UP001153269"/>
    </source>
</evidence>
<name>A0A9N7V3B6_PLEPL</name>
<dbReference type="Proteomes" id="UP001153269">
    <property type="component" value="Unassembled WGS sequence"/>
</dbReference>
<dbReference type="EMBL" id="CADEAL010003057">
    <property type="protein sequence ID" value="CAB1443311.1"/>
    <property type="molecule type" value="Genomic_DNA"/>
</dbReference>
<accession>A0A9N7V3B6</accession>
<reference evidence="2" key="1">
    <citation type="submission" date="2020-03" db="EMBL/GenBank/DDBJ databases">
        <authorList>
            <person name="Weist P."/>
        </authorList>
    </citation>
    <scope>NUCLEOTIDE SEQUENCE</scope>
</reference>
<evidence type="ECO:0000256" key="1">
    <source>
        <dbReference type="SAM" id="MobiDB-lite"/>
    </source>
</evidence>
<feature type="region of interest" description="Disordered" evidence="1">
    <location>
        <begin position="1"/>
        <end position="20"/>
    </location>
</feature>
<sequence length="119" mass="13257">MNPGACEKDEERRVKPQRDVQEIQTPLISASASVPRDTDNNCLTHLEMGTAVGRKNRNDAVKITLHFIAGYQAAKQKNLEMDGLQQEKATAASTPFSREPRSEGCSEHRFTRSGQLETE</sequence>
<dbReference type="AlphaFoldDB" id="A0A9N7V3B6"/>